<keyword evidence="12" id="KW-1185">Reference proteome</keyword>
<feature type="region of interest" description="Disordered" evidence="9">
    <location>
        <begin position="70"/>
        <end position="120"/>
    </location>
</feature>
<reference evidence="11 12" key="1">
    <citation type="submission" date="2020-08" db="EMBL/GenBank/DDBJ databases">
        <title>Genomic Encyclopedia of Type Strains, Phase IV (KMG-IV): sequencing the most valuable type-strain genomes for metagenomic binning, comparative biology and taxonomic classification.</title>
        <authorList>
            <person name="Goeker M."/>
        </authorList>
    </citation>
    <scope>NUCLEOTIDE SEQUENCE [LARGE SCALE GENOMIC DNA]</scope>
    <source>
        <strain evidence="11 12">DSM 12706</strain>
    </source>
</reference>
<feature type="compositionally biased region" description="Basic and acidic residues" evidence="9">
    <location>
        <begin position="70"/>
        <end position="79"/>
    </location>
</feature>
<gene>
    <name evidence="11" type="ORF">HNR60_002912</name>
</gene>
<evidence type="ECO:0000256" key="3">
    <source>
        <dbReference type="ARBA" id="ARBA00022723"/>
    </source>
</evidence>
<protein>
    <recommendedName>
        <fullName evidence="7">Bacterioferritin-associated ferredoxin</fullName>
    </recommendedName>
</protein>
<dbReference type="GO" id="GO:0051537">
    <property type="term" value="F:2 iron, 2 sulfur cluster binding"/>
    <property type="evidence" value="ECO:0007669"/>
    <property type="project" value="UniProtKB-KW"/>
</dbReference>
<dbReference type="Gene3D" id="1.10.10.1100">
    <property type="entry name" value="BFD-like [2Fe-2S]-binding domain"/>
    <property type="match status" value="1"/>
</dbReference>
<dbReference type="Pfam" id="PF04324">
    <property type="entry name" value="Fer2_BFD"/>
    <property type="match status" value="1"/>
</dbReference>
<feature type="compositionally biased region" description="Basic residues" evidence="9">
    <location>
        <begin position="80"/>
        <end position="106"/>
    </location>
</feature>
<evidence type="ECO:0000313" key="11">
    <source>
        <dbReference type="EMBL" id="MBB5048150.1"/>
    </source>
</evidence>
<evidence type="ECO:0000256" key="9">
    <source>
        <dbReference type="SAM" id="MobiDB-lite"/>
    </source>
</evidence>
<dbReference type="InterPro" id="IPR007419">
    <property type="entry name" value="BFD-like_2Fe2S-bd_dom"/>
</dbReference>
<keyword evidence="3" id="KW-0479">Metal-binding</keyword>
<sequence>MIVCSCNVLTDTEIRGAVLASEAPLTTGEVYGCLGCSRQCGRCARTIKKIMHEALTDVCSAACTGEQCNDGHAHPEKPAHVHAHPHAHAHPHQHGHGHPHGHGHAHPHVDPHHHTHDLSRATELKAERELAAEAA</sequence>
<evidence type="ECO:0000256" key="6">
    <source>
        <dbReference type="ARBA" id="ARBA00023014"/>
    </source>
</evidence>
<comment type="similarity">
    <text evidence="8">Belongs to the Bfd family.</text>
</comment>
<dbReference type="InterPro" id="IPR041854">
    <property type="entry name" value="BFD-like_2Fe2S-bd_dom_sf"/>
</dbReference>
<evidence type="ECO:0000259" key="10">
    <source>
        <dbReference type="Pfam" id="PF04324"/>
    </source>
</evidence>
<evidence type="ECO:0000313" key="12">
    <source>
        <dbReference type="Proteomes" id="UP000542353"/>
    </source>
</evidence>
<keyword evidence="5" id="KW-0408">Iron</keyword>
<keyword evidence="1" id="KW-0813">Transport</keyword>
<feature type="compositionally biased region" description="Basic and acidic residues" evidence="9">
    <location>
        <begin position="107"/>
        <end position="120"/>
    </location>
</feature>
<evidence type="ECO:0000256" key="1">
    <source>
        <dbReference type="ARBA" id="ARBA00022448"/>
    </source>
</evidence>
<accession>A0A7W7Z5J7</accession>
<evidence type="ECO:0000256" key="2">
    <source>
        <dbReference type="ARBA" id="ARBA00022714"/>
    </source>
</evidence>
<feature type="domain" description="BFD-like [2Fe-2S]-binding" evidence="10">
    <location>
        <begin position="2"/>
        <end position="53"/>
    </location>
</feature>
<organism evidence="11 12">
    <name type="scientific">Rhodopseudomonas rhenobacensis</name>
    <dbReference type="NCBI Taxonomy" id="87461"/>
    <lineage>
        <taxon>Bacteria</taxon>
        <taxon>Pseudomonadati</taxon>
        <taxon>Pseudomonadota</taxon>
        <taxon>Alphaproteobacteria</taxon>
        <taxon>Hyphomicrobiales</taxon>
        <taxon>Nitrobacteraceae</taxon>
        <taxon>Rhodopseudomonas</taxon>
    </lineage>
</organism>
<dbReference type="EMBL" id="JACHIH010000018">
    <property type="protein sequence ID" value="MBB5048150.1"/>
    <property type="molecule type" value="Genomic_DNA"/>
</dbReference>
<evidence type="ECO:0000256" key="4">
    <source>
        <dbReference type="ARBA" id="ARBA00022982"/>
    </source>
</evidence>
<keyword evidence="2" id="KW-0001">2Fe-2S</keyword>
<evidence type="ECO:0000256" key="8">
    <source>
        <dbReference type="ARBA" id="ARBA00046332"/>
    </source>
</evidence>
<evidence type="ECO:0000256" key="7">
    <source>
        <dbReference type="ARBA" id="ARBA00039386"/>
    </source>
</evidence>
<dbReference type="AlphaFoldDB" id="A0A7W7Z5J7"/>
<dbReference type="PANTHER" id="PTHR37424">
    <property type="entry name" value="BACTERIOFERRITIN-ASSOCIATED FERREDOXIN"/>
    <property type="match status" value="1"/>
</dbReference>
<name>A0A7W7Z5J7_9BRAD</name>
<keyword evidence="4" id="KW-0249">Electron transport</keyword>
<dbReference type="Proteomes" id="UP000542353">
    <property type="component" value="Unassembled WGS sequence"/>
</dbReference>
<dbReference type="RefSeq" id="WP_184258623.1">
    <property type="nucleotide sequence ID" value="NZ_JACHIH010000018.1"/>
</dbReference>
<dbReference type="PANTHER" id="PTHR37424:SF1">
    <property type="entry name" value="BACTERIOFERRITIN-ASSOCIATED FERREDOXIN"/>
    <property type="match status" value="1"/>
</dbReference>
<evidence type="ECO:0000256" key="5">
    <source>
        <dbReference type="ARBA" id="ARBA00023004"/>
    </source>
</evidence>
<comment type="caution">
    <text evidence="11">The sequence shown here is derived from an EMBL/GenBank/DDBJ whole genome shotgun (WGS) entry which is preliminary data.</text>
</comment>
<dbReference type="GO" id="GO:0046872">
    <property type="term" value="F:metal ion binding"/>
    <property type="evidence" value="ECO:0007669"/>
    <property type="project" value="UniProtKB-KW"/>
</dbReference>
<keyword evidence="6" id="KW-0411">Iron-sulfur</keyword>
<dbReference type="InterPro" id="IPR052371">
    <property type="entry name" value="BFD-associated_ferredoxin"/>
</dbReference>
<proteinExistence type="inferred from homology"/>